<dbReference type="RefSeq" id="WP_141464362.1">
    <property type="nucleotide sequence ID" value="NZ_RBZW01000021.1"/>
</dbReference>
<feature type="transmembrane region" description="Helical" evidence="1">
    <location>
        <begin position="74"/>
        <end position="93"/>
    </location>
</feature>
<evidence type="ECO:0000313" key="2">
    <source>
        <dbReference type="EMBL" id="THE65320.1"/>
    </source>
</evidence>
<feature type="transmembrane region" description="Helical" evidence="1">
    <location>
        <begin position="130"/>
        <end position="150"/>
    </location>
</feature>
<evidence type="ECO:0000313" key="3">
    <source>
        <dbReference type="Proteomes" id="UP000318864"/>
    </source>
</evidence>
<keyword evidence="3" id="KW-1185">Reference proteome</keyword>
<keyword evidence="1" id="KW-1133">Transmembrane helix</keyword>
<proteinExistence type="predicted"/>
<reference evidence="2 3" key="1">
    <citation type="submission" date="2018-10" db="EMBL/GenBank/DDBJ databases">
        <title>Natronolimnobius sp. XQ-INN 246 isolated from Inner Mongolia Autonomous Region of China.</title>
        <authorList>
            <person name="Xue Q."/>
        </authorList>
    </citation>
    <scope>NUCLEOTIDE SEQUENCE [LARGE SCALE GENOMIC DNA]</scope>
    <source>
        <strain evidence="2 3">XQ-INN 246</strain>
    </source>
</reference>
<feature type="transmembrane region" description="Helical" evidence="1">
    <location>
        <begin position="47"/>
        <end position="67"/>
    </location>
</feature>
<organism evidence="2 3">
    <name type="scientific">Salinadaptatus halalkaliphilus</name>
    <dbReference type="NCBI Taxonomy" id="2419781"/>
    <lineage>
        <taxon>Archaea</taxon>
        <taxon>Methanobacteriati</taxon>
        <taxon>Methanobacteriota</taxon>
        <taxon>Stenosarchaea group</taxon>
        <taxon>Halobacteria</taxon>
        <taxon>Halobacteriales</taxon>
        <taxon>Natrialbaceae</taxon>
        <taxon>Salinadaptatus</taxon>
    </lineage>
</organism>
<dbReference type="OrthoDB" id="203704at2157"/>
<accession>A0A4S3TNT7</accession>
<feature type="transmembrane region" description="Helical" evidence="1">
    <location>
        <begin position="21"/>
        <end position="41"/>
    </location>
</feature>
<dbReference type="AlphaFoldDB" id="A0A4S3TNT7"/>
<dbReference type="EMBL" id="RBZW01000021">
    <property type="protein sequence ID" value="THE65320.1"/>
    <property type="molecule type" value="Genomic_DNA"/>
</dbReference>
<sequence>MSDLGQFWPHVVGRRRKRGCLLLAVIGLTLFFSAGFVLGRLDIGISLGWIGVALAIAVAGGVLKAGLLPTIGALWLFAFWYFVFPPLIGYLTGNWEMASRYTYPRLLDYGNLSAYAELTGGIEQGVTSGFVYSLSLGTGGYIIGTTISWLSRRLPAN</sequence>
<comment type="caution">
    <text evidence="2">The sequence shown here is derived from an EMBL/GenBank/DDBJ whole genome shotgun (WGS) entry which is preliminary data.</text>
</comment>
<protein>
    <submittedName>
        <fullName evidence="2">Uncharacterized protein</fullName>
    </submittedName>
</protein>
<evidence type="ECO:0000256" key="1">
    <source>
        <dbReference type="SAM" id="Phobius"/>
    </source>
</evidence>
<keyword evidence="1" id="KW-0472">Membrane</keyword>
<name>A0A4S3TNT7_9EURY</name>
<keyword evidence="1" id="KW-0812">Transmembrane</keyword>
<gene>
    <name evidence="2" type="ORF">D8Y22_09015</name>
</gene>
<dbReference type="Proteomes" id="UP000318864">
    <property type="component" value="Unassembled WGS sequence"/>
</dbReference>